<dbReference type="PANTHER" id="PTHR43124:SF10">
    <property type="entry name" value="PURINE EFFLUX PUMP PBUE"/>
    <property type="match status" value="1"/>
</dbReference>
<keyword evidence="3 6" id="KW-0812">Transmembrane</keyword>
<comment type="subcellular location">
    <subcellularLocation>
        <location evidence="1">Cell membrane</location>
        <topology evidence="1">Multi-pass membrane protein</topology>
    </subcellularLocation>
</comment>
<reference evidence="8 9" key="1">
    <citation type="submission" date="2018-03" db="EMBL/GenBank/DDBJ databases">
        <title>Complete genome sequence and methylome analysis of Pseudomonas mendocina NEB 698.</title>
        <authorList>
            <person name="Morgan R.D."/>
        </authorList>
    </citation>
    <scope>NUCLEOTIDE SEQUENCE [LARGE SCALE GENOMIC DNA]</scope>
    <source>
        <strain evidence="8 9">NEB698</strain>
    </source>
</reference>
<keyword evidence="4 6" id="KW-1133">Transmembrane helix</keyword>
<feature type="transmembrane region" description="Helical" evidence="6">
    <location>
        <begin position="253"/>
        <end position="273"/>
    </location>
</feature>
<dbReference type="STRING" id="1001585.MDS_2895"/>
<evidence type="ECO:0000256" key="3">
    <source>
        <dbReference type="ARBA" id="ARBA00022692"/>
    </source>
</evidence>
<dbReference type="PROSITE" id="PS50850">
    <property type="entry name" value="MFS"/>
    <property type="match status" value="1"/>
</dbReference>
<feature type="transmembrane region" description="Helical" evidence="6">
    <location>
        <begin position="85"/>
        <end position="102"/>
    </location>
</feature>
<accession>A0A2R3QT20</accession>
<feature type="transmembrane region" description="Helical" evidence="6">
    <location>
        <begin position="49"/>
        <end position="73"/>
    </location>
</feature>
<name>A0A2R3QT20_ECTME</name>
<feature type="transmembrane region" description="Helical" evidence="6">
    <location>
        <begin position="215"/>
        <end position="241"/>
    </location>
</feature>
<dbReference type="Pfam" id="PF07690">
    <property type="entry name" value="MFS_1"/>
    <property type="match status" value="1"/>
</dbReference>
<feature type="transmembrane region" description="Helical" evidence="6">
    <location>
        <begin position="305"/>
        <end position="323"/>
    </location>
</feature>
<feature type="transmembrane region" description="Helical" evidence="6">
    <location>
        <begin position="280"/>
        <end position="299"/>
    </location>
</feature>
<feature type="transmembrane region" description="Helical" evidence="6">
    <location>
        <begin position="108"/>
        <end position="130"/>
    </location>
</feature>
<dbReference type="InterPro" id="IPR036259">
    <property type="entry name" value="MFS_trans_sf"/>
</dbReference>
<keyword evidence="5 6" id="KW-0472">Membrane</keyword>
<protein>
    <submittedName>
        <fullName evidence="8">MFS transporter</fullName>
    </submittedName>
</protein>
<dbReference type="InterPro" id="IPR020846">
    <property type="entry name" value="MFS_dom"/>
</dbReference>
<feature type="transmembrane region" description="Helical" evidence="6">
    <location>
        <begin position="142"/>
        <end position="162"/>
    </location>
</feature>
<dbReference type="GO" id="GO:0022857">
    <property type="term" value="F:transmembrane transporter activity"/>
    <property type="evidence" value="ECO:0007669"/>
    <property type="project" value="InterPro"/>
</dbReference>
<dbReference type="Proteomes" id="UP000238327">
    <property type="component" value="Chromosome"/>
</dbReference>
<dbReference type="PANTHER" id="PTHR43124">
    <property type="entry name" value="PURINE EFFLUX PUMP PBUE"/>
    <property type="match status" value="1"/>
</dbReference>
<evidence type="ECO:0000313" key="9">
    <source>
        <dbReference type="Proteomes" id="UP000238327"/>
    </source>
</evidence>
<dbReference type="RefSeq" id="WP_106739598.1">
    <property type="nucleotide sequence ID" value="NZ_CP027657.1"/>
</dbReference>
<feature type="transmembrane region" description="Helical" evidence="6">
    <location>
        <begin position="372"/>
        <end position="391"/>
    </location>
</feature>
<evidence type="ECO:0000256" key="5">
    <source>
        <dbReference type="ARBA" id="ARBA00023136"/>
    </source>
</evidence>
<dbReference type="GO" id="GO:0005886">
    <property type="term" value="C:plasma membrane"/>
    <property type="evidence" value="ECO:0007669"/>
    <property type="project" value="UniProtKB-SubCell"/>
</dbReference>
<dbReference type="AlphaFoldDB" id="A0A2R3QT20"/>
<proteinExistence type="predicted"/>
<dbReference type="EMBL" id="CP027657">
    <property type="protein sequence ID" value="AVO54878.1"/>
    <property type="molecule type" value="Genomic_DNA"/>
</dbReference>
<organism evidence="8 9">
    <name type="scientific">Ectopseudomonas mendocina</name>
    <name type="common">Pseudomonas mendocina</name>
    <dbReference type="NCBI Taxonomy" id="300"/>
    <lineage>
        <taxon>Bacteria</taxon>
        <taxon>Pseudomonadati</taxon>
        <taxon>Pseudomonadota</taxon>
        <taxon>Gammaproteobacteria</taxon>
        <taxon>Pseudomonadales</taxon>
        <taxon>Pseudomonadaceae</taxon>
        <taxon>Ectopseudomonas</taxon>
    </lineage>
</organism>
<dbReference type="InterPro" id="IPR011701">
    <property type="entry name" value="MFS"/>
</dbReference>
<feature type="transmembrane region" description="Helical" evidence="6">
    <location>
        <begin position="21"/>
        <end position="43"/>
    </location>
</feature>
<dbReference type="SUPFAM" id="SSF103473">
    <property type="entry name" value="MFS general substrate transporter"/>
    <property type="match status" value="1"/>
</dbReference>
<feature type="domain" description="Major facilitator superfamily (MFS) profile" evidence="7">
    <location>
        <begin position="18"/>
        <end position="397"/>
    </location>
</feature>
<evidence type="ECO:0000313" key="8">
    <source>
        <dbReference type="EMBL" id="AVO54878.1"/>
    </source>
</evidence>
<dbReference type="Gene3D" id="1.20.1250.20">
    <property type="entry name" value="MFS general substrate transporter like domains"/>
    <property type="match status" value="1"/>
</dbReference>
<evidence type="ECO:0000256" key="2">
    <source>
        <dbReference type="ARBA" id="ARBA00022475"/>
    </source>
</evidence>
<evidence type="ECO:0000256" key="4">
    <source>
        <dbReference type="ARBA" id="ARBA00022989"/>
    </source>
</evidence>
<evidence type="ECO:0000256" key="6">
    <source>
        <dbReference type="SAM" id="Phobius"/>
    </source>
</evidence>
<evidence type="ECO:0000256" key="1">
    <source>
        <dbReference type="ARBA" id="ARBA00004651"/>
    </source>
</evidence>
<dbReference type="InterPro" id="IPR050189">
    <property type="entry name" value="MFS_Efflux_Transporters"/>
</dbReference>
<dbReference type="OrthoDB" id="9814237at2"/>
<evidence type="ECO:0000259" key="7">
    <source>
        <dbReference type="PROSITE" id="PS50850"/>
    </source>
</evidence>
<gene>
    <name evidence="8" type="ORF">C7A17_19620</name>
</gene>
<feature type="transmembrane region" description="Helical" evidence="6">
    <location>
        <begin position="344"/>
        <end position="366"/>
    </location>
</feature>
<feature type="transmembrane region" description="Helical" evidence="6">
    <location>
        <begin position="174"/>
        <end position="194"/>
    </location>
</feature>
<keyword evidence="2" id="KW-1003">Cell membrane</keyword>
<sequence length="407" mass="41984">MYQAPLRESQKPLQGPSPIHLIALGAFALGMASYVTAGLIPMIEASFAVSVAVAAQLVTAFTLAYGLGSPLLVALTPAHRQRAGLLLALGVFVIANAASTLAENFAVLLAWRAIAGIGAGVYLAMGIAASTALSTEQHRGKAIAIIMGGMASGVVLGVPLGLLTAERLGWQAALWLVTLLGAVALLGLLLRLPALPADSATTLRKKLAILGNGHVLIILLVSLLAAIASLGMYTFIAVLLADPAYGAVRSVTPYLWVWGIGGVLGSFLIGPLVDRIKGPLLTFAIMLILAVSLFVLPLAAALDTWLVMLPIALWGSVGWALQVPQNNELILARETQGDGNLAIALNESALYLGSAIGAAAGGFVLLLQTPTWILAASAGGVATLGALLQIVNLRRRIRYNSNLAPDS</sequence>